<sequence>MPDYLQNAQDFSIGDNSNFSTTHGDQHNNNYHITAGKVSQRKHYIVGTEEEEARYAEYHDVKYGDIVIGRDLGCSVDEKYDEKRRQRVLQCERRSFTAEVRNKVGKVSSSYTIVQYRGPEKEEAWKRDFDQFSGAFVGGLGHMYLEILRLQLGCADSELWLDSSRGVLCRGPEGPYRLIPIDYGSSYNESAFPSVPSDGKMLREDILVQYLATLQLSRDLDCAFVRGLAGLFESSHTIDMRVDRPTVISSLTSITIAMADAGITSIWASGSSCLGEREMLSSGLTRFTVKHHGHHLKLDWIRFEAWDAWIAQSPMAFHAQGVPLEGDLNLIVPYTSNGALSRSRTKQQRRQECETIYLFACPSRASPFWSFEEDGHLPILDDLCKYLGLPIKLEFKCRKRSFPTQIYWAMQDYQILRGFDPTTADFAQHCGFYDFVFDPVQSSLAVAATLSQFEDLDDSDFGVIKHDTADDKYCDGSIPLLFDEVPPKSMEMPERQPAPAPSSNTFSSRLPSPFS</sequence>
<accession>A0ABR3FKQ1</accession>
<feature type="region of interest" description="Disordered" evidence="1">
    <location>
        <begin position="11"/>
        <end position="31"/>
    </location>
</feature>
<organism evidence="2 3">
    <name type="scientific">Marasmius crinis-equi</name>
    <dbReference type="NCBI Taxonomy" id="585013"/>
    <lineage>
        <taxon>Eukaryota</taxon>
        <taxon>Fungi</taxon>
        <taxon>Dikarya</taxon>
        <taxon>Basidiomycota</taxon>
        <taxon>Agaricomycotina</taxon>
        <taxon>Agaricomycetes</taxon>
        <taxon>Agaricomycetidae</taxon>
        <taxon>Agaricales</taxon>
        <taxon>Marasmiineae</taxon>
        <taxon>Marasmiaceae</taxon>
        <taxon>Marasmius</taxon>
    </lineage>
</organism>
<proteinExistence type="predicted"/>
<protein>
    <submittedName>
        <fullName evidence="2">Uncharacterized protein</fullName>
    </submittedName>
</protein>
<name>A0ABR3FKQ1_9AGAR</name>
<reference evidence="2 3" key="1">
    <citation type="submission" date="2024-02" db="EMBL/GenBank/DDBJ databases">
        <title>A draft genome for the cacao thread blight pathogen Marasmius crinis-equi.</title>
        <authorList>
            <person name="Cohen S.P."/>
            <person name="Baruah I.K."/>
            <person name="Amoako-Attah I."/>
            <person name="Bukari Y."/>
            <person name="Meinhardt L.W."/>
            <person name="Bailey B.A."/>
        </authorList>
    </citation>
    <scope>NUCLEOTIDE SEQUENCE [LARGE SCALE GENOMIC DNA]</scope>
    <source>
        <strain evidence="2 3">GH-76</strain>
    </source>
</reference>
<dbReference type="EMBL" id="JBAHYK010000258">
    <property type="protein sequence ID" value="KAL0575959.1"/>
    <property type="molecule type" value="Genomic_DNA"/>
</dbReference>
<feature type="region of interest" description="Disordered" evidence="1">
    <location>
        <begin position="484"/>
        <end position="515"/>
    </location>
</feature>
<evidence type="ECO:0000313" key="2">
    <source>
        <dbReference type="EMBL" id="KAL0575959.1"/>
    </source>
</evidence>
<evidence type="ECO:0000313" key="3">
    <source>
        <dbReference type="Proteomes" id="UP001465976"/>
    </source>
</evidence>
<feature type="compositionally biased region" description="Polar residues" evidence="1">
    <location>
        <begin position="501"/>
        <end position="515"/>
    </location>
</feature>
<comment type="caution">
    <text evidence="2">The sequence shown here is derived from an EMBL/GenBank/DDBJ whole genome shotgun (WGS) entry which is preliminary data.</text>
</comment>
<evidence type="ECO:0000256" key="1">
    <source>
        <dbReference type="SAM" id="MobiDB-lite"/>
    </source>
</evidence>
<dbReference type="Proteomes" id="UP001465976">
    <property type="component" value="Unassembled WGS sequence"/>
</dbReference>
<keyword evidence="3" id="KW-1185">Reference proteome</keyword>
<gene>
    <name evidence="2" type="ORF">V5O48_006013</name>
</gene>